<dbReference type="SUPFAM" id="SSF53383">
    <property type="entry name" value="PLP-dependent transferases"/>
    <property type="match status" value="1"/>
</dbReference>
<accession>A0ABQ4F231</accession>
<gene>
    <name evidence="5" type="ORF">Pma05_75050</name>
</gene>
<evidence type="ECO:0000313" key="6">
    <source>
        <dbReference type="Proteomes" id="UP000621500"/>
    </source>
</evidence>
<dbReference type="PANTHER" id="PTHR42832:SF3">
    <property type="entry name" value="L-GLUTAMINE--4-(METHYLSULFANYL)-2-OXOBUTANOATE AMINOTRANSFERASE"/>
    <property type="match status" value="1"/>
</dbReference>
<protein>
    <submittedName>
        <fullName evidence="5">Aminotransferase</fullName>
    </submittedName>
</protein>
<keyword evidence="6" id="KW-1185">Reference proteome</keyword>
<dbReference type="CDD" id="cd00609">
    <property type="entry name" value="AAT_like"/>
    <property type="match status" value="1"/>
</dbReference>
<dbReference type="RefSeq" id="WP_203862232.1">
    <property type="nucleotide sequence ID" value="NZ_BAAAZQ010000033.1"/>
</dbReference>
<keyword evidence="3" id="KW-0808">Transferase</keyword>
<comment type="caution">
    <text evidence="5">The sequence shown here is derived from an EMBL/GenBank/DDBJ whole genome shotgun (WGS) entry which is preliminary data.</text>
</comment>
<dbReference type="InterPro" id="IPR015421">
    <property type="entry name" value="PyrdxlP-dep_Trfase_major"/>
</dbReference>
<evidence type="ECO:0000256" key="1">
    <source>
        <dbReference type="ARBA" id="ARBA00001933"/>
    </source>
</evidence>
<dbReference type="InterPro" id="IPR004839">
    <property type="entry name" value="Aminotransferase_I/II_large"/>
</dbReference>
<comment type="cofactor">
    <cofactor evidence="1">
        <name>pyridoxal 5'-phosphate</name>
        <dbReference type="ChEBI" id="CHEBI:597326"/>
    </cofactor>
</comment>
<dbReference type="PANTHER" id="PTHR42832">
    <property type="entry name" value="AMINO ACID AMINOTRANSFERASE"/>
    <property type="match status" value="1"/>
</dbReference>
<dbReference type="InterPro" id="IPR015424">
    <property type="entry name" value="PyrdxlP-dep_Trfase"/>
</dbReference>
<dbReference type="Proteomes" id="UP000621500">
    <property type="component" value="Unassembled WGS sequence"/>
</dbReference>
<feature type="domain" description="Aminotransferase class I/classII large" evidence="4">
    <location>
        <begin position="25"/>
        <end position="357"/>
    </location>
</feature>
<dbReference type="Gene3D" id="3.40.640.10">
    <property type="entry name" value="Type I PLP-dependent aspartate aminotransferase-like (Major domain)"/>
    <property type="match status" value="1"/>
</dbReference>
<dbReference type="EMBL" id="BONX01000062">
    <property type="protein sequence ID" value="GIH00933.1"/>
    <property type="molecule type" value="Genomic_DNA"/>
</dbReference>
<dbReference type="InterPro" id="IPR050881">
    <property type="entry name" value="LL-DAP_aminotransferase"/>
</dbReference>
<evidence type="ECO:0000259" key="4">
    <source>
        <dbReference type="Pfam" id="PF00155"/>
    </source>
</evidence>
<dbReference type="Pfam" id="PF00155">
    <property type="entry name" value="Aminotran_1_2"/>
    <property type="match status" value="1"/>
</dbReference>
<reference evidence="5 6" key="1">
    <citation type="submission" date="2021-01" db="EMBL/GenBank/DDBJ databases">
        <title>Whole genome shotgun sequence of Plantactinospora mayteni NBRC 109088.</title>
        <authorList>
            <person name="Komaki H."/>
            <person name="Tamura T."/>
        </authorList>
    </citation>
    <scope>NUCLEOTIDE SEQUENCE [LARGE SCALE GENOMIC DNA]</scope>
    <source>
        <strain evidence="5 6">NBRC 109088</strain>
    </source>
</reference>
<evidence type="ECO:0000256" key="2">
    <source>
        <dbReference type="ARBA" id="ARBA00022576"/>
    </source>
</evidence>
<evidence type="ECO:0000256" key="3">
    <source>
        <dbReference type="ARBA" id="ARBA00022679"/>
    </source>
</evidence>
<keyword evidence="2 5" id="KW-0032">Aminotransferase</keyword>
<evidence type="ECO:0000313" key="5">
    <source>
        <dbReference type="EMBL" id="GIH00933.1"/>
    </source>
</evidence>
<proteinExistence type="predicted"/>
<organism evidence="5 6">
    <name type="scientific">Plantactinospora mayteni</name>
    <dbReference type="NCBI Taxonomy" id="566021"/>
    <lineage>
        <taxon>Bacteria</taxon>
        <taxon>Bacillati</taxon>
        <taxon>Actinomycetota</taxon>
        <taxon>Actinomycetes</taxon>
        <taxon>Micromonosporales</taxon>
        <taxon>Micromonosporaceae</taxon>
        <taxon>Plantactinospora</taxon>
    </lineage>
</organism>
<dbReference type="GO" id="GO:0008483">
    <property type="term" value="F:transaminase activity"/>
    <property type="evidence" value="ECO:0007669"/>
    <property type="project" value="UniProtKB-KW"/>
</dbReference>
<sequence>MTEPAQGSWNRAAALALAATSGHPVLDLSLGIPPDPPPALAMTGPEPSDLTDYPPTAGLPEFRAAGRDYLVRRFGVAVPADAVAPCVGAKECVGTLPALLRDRTAAHRDTVLVPSLSYSPYRAGAALAGLRVRRVPTDEQGRMDLAALPSEVTERALCLFVTSPSNPTGGLEPLPEIAEWGRRHDVPVISDEAYAELTWVGPPRTVLSTGLAGVLAVHSLSKRSHVPGLRVGLFAGDPELVAAVVRRRREVGLLTPGPAQRVAVGLLADDAHVDRQRERHRHRVHGLVALLREVGVDVRPPEGGMFAWARAPEGSGHRWAERLAAEYGIVTTPGEVYGPTGTGHVRLAAVVDPDLLRERLAPVRRSTPASKEKTHR</sequence>
<name>A0ABQ4F231_9ACTN</name>